<dbReference type="EMBL" id="AVOT02011916">
    <property type="protein sequence ID" value="MBW0493109.1"/>
    <property type="molecule type" value="Genomic_DNA"/>
</dbReference>
<protein>
    <submittedName>
        <fullName evidence="2">Uncharacterized protein</fullName>
    </submittedName>
</protein>
<accession>A0A9Q3CXJ3</accession>
<keyword evidence="3" id="KW-1185">Reference proteome</keyword>
<evidence type="ECO:0000256" key="1">
    <source>
        <dbReference type="SAM" id="MobiDB-lite"/>
    </source>
</evidence>
<evidence type="ECO:0000313" key="3">
    <source>
        <dbReference type="Proteomes" id="UP000765509"/>
    </source>
</evidence>
<dbReference type="AlphaFoldDB" id="A0A9Q3CXJ3"/>
<comment type="caution">
    <text evidence="2">The sequence shown here is derived from an EMBL/GenBank/DDBJ whole genome shotgun (WGS) entry which is preliminary data.</text>
</comment>
<gene>
    <name evidence="2" type="ORF">O181_032824</name>
</gene>
<organism evidence="2 3">
    <name type="scientific">Austropuccinia psidii MF-1</name>
    <dbReference type="NCBI Taxonomy" id="1389203"/>
    <lineage>
        <taxon>Eukaryota</taxon>
        <taxon>Fungi</taxon>
        <taxon>Dikarya</taxon>
        <taxon>Basidiomycota</taxon>
        <taxon>Pucciniomycotina</taxon>
        <taxon>Pucciniomycetes</taxon>
        <taxon>Pucciniales</taxon>
        <taxon>Sphaerophragmiaceae</taxon>
        <taxon>Austropuccinia</taxon>
    </lineage>
</organism>
<proteinExistence type="predicted"/>
<reference evidence="2" key="1">
    <citation type="submission" date="2021-03" db="EMBL/GenBank/DDBJ databases">
        <title>Draft genome sequence of rust myrtle Austropuccinia psidii MF-1, a brazilian biotype.</title>
        <authorList>
            <person name="Quecine M.C."/>
            <person name="Pachon D.M.R."/>
            <person name="Bonatelli M.L."/>
            <person name="Correr F.H."/>
            <person name="Franceschini L.M."/>
            <person name="Leite T.F."/>
            <person name="Margarido G.R.A."/>
            <person name="Almeida C.A."/>
            <person name="Ferrarezi J.A."/>
            <person name="Labate C.A."/>
        </authorList>
    </citation>
    <scope>NUCLEOTIDE SEQUENCE</scope>
    <source>
        <strain evidence="2">MF-1</strain>
    </source>
</reference>
<feature type="compositionally biased region" description="Basic and acidic residues" evidence="1">
    <location>
        <begin position="133"/>
        <end position="144"/>
    </location>
</feature>
<sequence>MNFDVNSEPELIEGNDLRAEPLLSASYRDISVPIQKLVQRIKRRAVGNMPKPLAGGHELLLTHQELSGSGEDHRTLRRVEPITLQRQIQKIKNWFKNQSLLSVDQKKELEMTPTLEEGPAASTSSKPAPEAQRTSKKEERSQEL</sequence>
<evidence type="ECO:0000313" key="2">
    <source>
        <dbReference type="EMBL" id="MBW0493109.1"/>
    </source>
</evidence>
<name>A0A9Q3CXJ3_9BASI</name>
<dbReference type="Proteomes" id="UP000765509">
    <property type="component" value="Unassembled WGS sequence"/>
</dbReference>
<feature type="region of interest" description="Disordered" evidence="1">
    <location>
        <begin position="110"/>
        <end position="144"/>
    </location>
</feature>